<evidence type="ECO:0000313" key="1">
    <source>
        <dbReference type="EMBL" id="KAH0915040.1"/>
    </source>
</evidence>
<keyword evidence="2" id="KW-1185">Reference proteome</keyword>
<accession>A0ABQ8CFB0</accession>
<name>A0ABQ8CFB0_BRANA</name>
<protein>
    <submittedName>
        <fullName evidence="1">Uncharacterized protein</fullName>
    </submittedName>
</protein>
<proteinExistence type="predicted"/>
<organism evidence="1 2">
    <name type="scientific">Brassica napus</name>
    <name type="common">Rape</name>
    <dbReference type="NCBI Taxonomy" id="3708"/>
    <lineage>
        <taxon>Eukaryota</taxon>
        <taxon>Viridiplantae</taxon>
        <taxon>Streptophyta</taxon>
        <taxon>Embryophyta</taxon>
        <taxon>Tracheophyta</taxon>
        <taxon>Spermatophyta</taxon>
        <taxon>Magnoliopsida</taxon>
        <taxon>eudicotyledons</taxon>
        <taxon>Gunneridae</taxon>
        <taxon>Pentapetalae</taxon>
        <taxon>rosids</taxon>
        <taxon>malvids</taxon>
        <taxon>Brassicales</taxon>
        <taxon>Brassicaceae</taxon>
        <taxon>Brassiceae</taxon>
        <taxon>Brassica</taxon>
    </lineage>
</organism>
<reference evidence="1 2" key="1">
    <citation type="submission" date="2021-05" db="EMBL/GenBank/DDBJ databases">
        <title>Genome Assembly of Synthetic Allotetraploid Brassica napus Reveals Homoeologous Exchanges between Subgenomes.</title>
        <authorList>
            <person name="Davis J.T."/>
        </authorList>
    </citation>
    <scope>NUCLEOTIDE SEQUENCE [LARGE SCALE GENOMIC DNA]</scope>
    <source>
        <strain evidence="2">cv. Da-Ae</strain>
        <tissue evidence="1">Seedling</tissue>
    </source>
</reference>
<sequence>MISCDNASNISVIEGIKRIISGAPSTAAARDSVGHLLHHQSTLVCGGDKNGGVGLVLRFSDSVRRKAPYPRSCQPVMCALPRYAVRLYIPPVVESHTLRRHELLFRSRYRRQGSGPDEAEASHKTHHPVLMLLSVWLRDNSLWVLGRVCSHGFKLQQRLSSGSLGSNLVMLSDTRILCL</sequence>
<gene>
    <name evidence="1" type="ORF">HID58_029486</name>
</gene>
<dbReference type="EMBL" id="JAGKQM010000008">
    <property type="protein sequence ID" value="KAH0915040.1"/>
    <property type="molecule type" value="Genomic_DNA"/>
</dbReference>
<dbReference type="Proteomes" id="UP000824890">
    <property type="component" value="Unassembled WGS sequence"/>
</dbReference>
<evidence type="ECO:0000313" key="2">
    <source>
        <dbReference type="Proteomes" id="UP000824890"/>
    </source>
</evidence>
<comment type="caution">
    <text evidence="1">The sequence shown here is derived from an EMBL/GenBank/DDBJ whole genome shotgun (WGS) entry which is preliminary data.</text>
</comment>